<dbReference type="Pfam" id="PF00528">
    <property type="entry name" value="BPD_transp_1"/>
    <property type="match status" value="1"/>
</dbReference>
<dbReference type="GO" id="GO:0055085">
    <property type="term" value="P:transmembrane transport"/>
    <property type="evidence" value="ECO:0007669"/>
    <property type="project" value="InterPro"/>
</dbReference>
<feature type="transmembrane region" description="Helical" evidence="7">
    <location>
        <begin position="149"/>
        <end position="173"/>
    </location>
</feature>
<dbReference type="Gene3D" id="1.10.3720.10">
    <property type="entry name" value="MetI-like"/>
    <property type="match status" value="1"/>
</dbReference>
<evidence type="ECO:0000256" key="6">
    <source>
        <dbReference type="ARBA" id="ARBA00023136"/>
    </source>
</evidence>
<evidence type="ECO:0000313" key="9">
    <source>
        <dbReference type="EMBL" id="KRO15572.1"/>
    </source>
</evidence>
<feature type="domain" description="ABC transmembrane type-1" evidence="8">
    <location>
        <begin position="23"/>
        <end position="203"/>
    </location>
</feature>
<feature type="transmembrane region" description="Helical" evidence="7">
    <location>
        <begin position="59"/>
        <end position="83"/>
    </location>
</feature>
<feature type="transmembrane region" description="Helical" evidence="7">
    <location>
        <begin position="89"/>
        <end position="108"/>
    </location>
</feature>
<dbReference type="PROSITE" id="PS50928">
    <property type="entry name" value="ABC_TM1"/>
    <property type="match status" value="1"/>
</dbReference>
<keyword evidence="10" id="KW-1185">Reference proteome</keyword>
<keyword evidence="6 7" id="KW-0472">Membrane</keyword>
<evidence type="ECO:0000256" key="2">
    <source>
        <dbReference type="ARBA" id="ARBA00022448"/>
    </source>
</evidence>
<dbReference type="AlphaFoldDB" id="A0A0R2MPJ2"/>
<protein>
    <submittedName>
        <fullName evidence="9">ABC-type nitrate sulfonate bicarbonate transport system, permease component</fullName>
    </submittedName>
</protein>
<evidence type="ECO:0000256" key="4">
    <source>
        <dbReference type="ARBA" id="ARBA00022692"/>
    </source>
</evidence>
<comment type="caution">
    <text evidence="9">The sequence shown here is derived from an EMBL/GenBank/DDBJ whole genome shotgun (WGS) entry which is preliminary data.</text>
</comment>
<keyword evidence="3" id="KW-1003">Cell membrane</keyword>
<dbReference type="STRING" id="1293598.IV56_GL002341"/>
<dbReference type="Proteomes" id="UP000050969">
    <property type="component" value="Unassembled WGS sequence"/>
</dbReference>
<comment type="similarity">
    <text evidence="7">Belongs to the binding-protein-dependent transport system permease family.</text>
</comment>
<dbReference type="GO" id="GO:0005886">
    <property type="term" value="C:plasma membrane"/>
    <property type="evidence" value="ECO:0007669"/>
    <property type="project" value="UniProtKB-SubCell"/>
</dbReference>
<dbReference type="PATRIC" id="fig|1293598.4.peg.2444"/>
<comment type="subcellular location">
    <subcellularLocation>
        <location evidence="1 7">Cell membrane</location>
        <topology evidence="1 7">Multi-pass membrane protein</topology>
    </subcellularLocation>
</comment>
<keyword evidence="2 7" id="KW-0813">Transport</keyword>
<sequence>MLPGPIAVFEALIADWGLLMSNLVVTLQEALWGLLLGLLLGIVLAIIMDQVSWLYQMVYPLLVISQTVPTIALAPLLILWFGYGMMPKIILICLTTFFPVAIETLAGLRQTPDELLTLLATMQAKWWQTLWFVKLPSAIDHIFAGLRVAVAYAVISAVVSEWVGGIAGLGVYMTRVKKAYAFDRMFAVIIIITALSLGLMGLVSWLQRIVEPWRRKHAN</sequence>
<evidence type="ECO:0000259" key="8">
    <source>
        <dbReference type="PROSITE" id="PS50928"/>
    </source>
</evidence>
<keyword evidence="5 7" id="KW-1133">Transmembrane helix</keyword>
<evidence type="ECO:0000256" key="7">
    <source>
        <dbReference type="RuleBase" id="RU363032"/>
    </source>
</evidence>
<dbReference type="PANTHER" id="PTHR30151:SF20">
    <property type="entry name" value="ABC TRANSPORTER PERMEASE PROTEIN HI_0355-RELATED"/>
    <property type="match status" value="1"/>
</dbReference>
<dbReference type="EMBL" id="JQCE01000064">
    <property type="protein sequence ID" value="KRO15572.1"/>
    <property type="molecule type" value="Genomic_DNA"/>
</dbReference>
<feature type="transmembrane region" description="Helical" evidence="7">
    <location>
        <begin position="30"/>
        <end position="47"/>
    </location>
</feature>
<gene>
    <name evidence="9" type="ORF">IV56_GL002341</name>
</gene>
<proteinExistence type="inferred from homology"/>
<dbReference type="PANTHER" id="PTHR30151">
    <property type="entry name" value="ALKANE SULFONATE ABC TRANSPORTER-RELATED, MEMBRANE SUBUNIT"/>
    <property type="match status" value="1"/>
</dbReference>
<organism evidence="9 10">
    <name type="scientific">Lacticaseibacillus saniviri JCM 17471 = DSM 24301</name>
    <dbReference type="NCBI Taxonomy" id="1293598"/>
    <lineage>
        <taxon>Bacteria</taxon>
        <taxon>Bacillati</taxon>
        <taxon>Bacillota</taxon>
        <taxon>Bacilli</taxon>
        <taxon>Lactobacillales</taxon>
        <taxon>Lactobacillaceae</taxon>
        <taxon>Lacticaseibacillus</taxon>
    </lineage>
</organism>
<dbReference type="InterPro" id="IPR035906">
    <property type="entry name" value="MetI-like_sf"/>
</dbReference>
<evidence type="ECO:0000313" key="10">
    <source>
        <dbReference type="Proteomes" id="UP000050969"/>
    </source>
</evidence>
<name>A0A0R2MPJ2_9LACO</name>
<evidence type="ECO:0000256" key="1">
    <source>
        <dbReference type="ARBA" id="ARBA00004651"/>
    </source>
</evidence>
<feature type="transmembrane region" description="Helical" evidence="7">
    <location>
        <begin position="185"/>
        <end position="206"/>
    </location>
</feature>
<evidence type="ECO:0000256" key="5">
    <source>
        <dbReference type="ARBA" id="ARBA00022989"/>
    </source>
</evidence>
<dbReference type="SUPFAM" id="SSF161098">
    <property type="entry name" value="MetI-like"/>
    <property type="match status" value="1"/>
</dbReference>
<dbReference type="InterPro" id="IPR000515">
    <property type="entry name" value="MetI-like"/>
</dbReference>
<keyword evidence="4 7" id="KW-0812">Transmembrane</keyword>
<dbReference type="CDD" id="cd06261">
    <property type="entry name" value="TM_PBP2"/>
    <property type="match status" value="1"/>
</dbReference>
<accession>A0A0R2MPJ2</accession>
<evidence type="ECO:0000256" key="3">
    <source>
        <dbReference type="ARBA" id="ARBA00022475"/>
    </source>
</evidence>
<reference evidence="9 10" key="1">
    <citation type="journal article" date="2015" name="Genome Announc.">
        <title>Expanding the biotechnology potential of lactobacilli through comparative genomics of 213 strains and associated genera.</title>
        <authorList>
            <person name="Sun Z."/>
            <person name="Harris H.M."/>
            <person name="McCann A."/>
            <person name="Guo C."/>
            <person name="Argimon S."/>
            <person name="Zhang W."/>
            <person name="Yang X."/>
            <person name="Jeffery I.B."/>
            <person name="Cooney J.C."/>
            <person name="Kagawa T.F."/>
            <person name="Liu W."/>
            <person name="Song Y."/>
            <person name="Salvetti E."/>
            <person name="Wrobel A."/>
            <person name="Rasinkangas P."/>
            <person name="Parkhill J."/>
            <person name="Rea M.C."/>
            <person name="O'Sullivan O."/>
            <person name="Ritari J."/>
            <person name="Douillard F.P."/>
            <person name="Paul Ross R."/>
            <person name="Yang R."/>
            <person name="Briner A.E."/>
            <person name="Felis G.E."/>
            <person name="de Vos W.M."/>
            <person name="Barrangou R."/>
            <person name="Klaenhammer T.R."/>
            <person name="Caufield P.W."/>
            <person name="Cui Y."/>
            <person name="Zhang H."/>
            <person name="O'Toole P.W."/>
        </authorList>
    </citation>
    <scope>NUCLEOTIDE SEQUENCE [LARGE SCALE GENOMIC DNA]</scope>
    <source>
        <strain evidence="9 10">DSM 24301</strain>
    </source>
</reference>